<dbReference type="Pfam" id="PF00126">
    <property type="entry name" value="HTH_1"/>
    <property type="match status" value="1"/>
</dbReference>
<reference evidence="6 7" key="1">
    <citation type="journal article" date="2013" name="Genome Biol. Evol.">
        <title>Genomic Diversity of "Deep Ecotype" Alteromonas macleodii Isolates: Evidence for Pan-Mediterranean Clonal Frames.</title>
        <authorList>
            <person name="Lopez-Perez M."/>
            <person name="Gonzaga A."/>
            <person name="Rodriguez-Valera F."/>
        </authorList>
    </citation>
    <scope>NUCLEOTIDE SEQUENCE [LARGE SCALE GENOMIC DNA]</scope>
    <source>
        <strain evidence="7">'English Channel 615'</strain>
    </source>
</reference>
<dbReference type="PANTHER" id="PTHR30126">
    <property type="entry name" value="HTH-TYPE TRANSCRIPTIONAL REGULATOR"/>
    <property type="match status" value="1"/>
</dbReference>
<keyword evidence="3" id="KW-0238">DNA-binding</keyword>
<dbReference type="Proteomes" id="UP000014909">
    <property type="component" value="Chromosome"/>
</dbReference>
<dbReference type="InterPro" id="IPR005119">
    <property type="entry name" value="LysR_subst-bd"/>
</dbReference>
<name>S5AJJ5_9ALTE</name>
<evidence type="ECO:0000256" key="1">
    <source>
        <dbReference type="ARBA" id="ARBA00009437"/>
    </source>
</evidence>
<protein>
    <submittedName>
        <fullName evidence="6">LysR family transcriptional regulator</fullName>
    </submittedName>
</protein>
<dbReference type="Gene3D" id="1.10.10.10">
    <property type="entry name" value="Winged helix-like DNA-binding domain superfamily/Winged helix DNA-binding domain"/>
    <property type="match status" value="1"/>
</dbReference>
<keyword evidence="2" id="KW-0805">Transcription regulation</keyword>
<feature type="domain" description="HTH lysR-type" evidence="5">
    <location>
        <begin position="2"/>
        <end position="59"/>
    </location>
</feature>
<dbReference type="AlphaFoldDB" id="S5AJJ5"/>
<keyword evidence="4" id="KW-0804">Transcription</keyword>
<dbReference type="KEGG" id="amh:I633_17685"/>
<dbReference type="GO" id="GO:0000976">
    <property type="term" value="F:transcription cis-regulatory region binding"/>
    <property type="evidence" value="ECO:0007669"/>
    <property type="project" value="TreeGrafter"/>
</dbReference>
<accession>S5AJJ5</accession>
<evidence type="ECO:0000313" key="7">
    <source>
        <dbReference type="Proteomes" id="UP000014909"/>
    </source>
</evidence>
<dbReference type="InterPro" id="IPR000847">
    <property type="entry name" value="LysR_HTH_N"/>
</dbReference>
<organism evidence="6 7">
    <name type="scientific">Alteromonas mediterranea 615</name>
    <dbReference type="NCBI Taxonomy" id="1300253"/>
    <lineage>
        <taxon>Bacteria</taxon>
        <taxon>Pseudomonadati</taxon>
        <taxon>Pseudomonadota</taxon>
        <taxon>Gammaproteobacteria</taxon>
        <taxon>Alteromonadales</taxon>
        <taxon>Alteromonadaceae</taxon>
        <taxon>Alteromonas/Salinimonas group</taxon>
        <taxon>Alteromonas</taxon>
    </lineage>
</organism>
<proteinExistence type="inferred from homology"/>
<dbReference type="CDD" id="cd05466">
    <property type="entry name" value="PBP2_LTTR_substrate"/>
    <property type="match status" value="1"/>
</dbReference>
<dbReference type="InterPro" id="IPR036388">
    <property type="entry name" value="WH-like_DNA-bd_sf"/>
</dbReference>
<evidence type="ECO:0000256" key="4">
    <source>
        <dbReference type="ARBA" id="ARBA00023163"/>
    </source>
</evidence>
<dbReference type="PANTHER" id="PTHR30126:SF99">
    <property type="entry name" value="TRANSCRIPTIONAL REGULATOR LYSR FAMILY"/>
    <property type="match status" value="1"/>
</dbReference>
<dbReference type="HOGENOM" id="CLU_039613_6_1_6"/>
<dbReference type="BioCyc" id="AMAC1300253:G12YX-2828-MONOMER"/>
<dbReference type="SUPFAM" id="SSF53850">
    <property type="entry name" value="Periplasmic binding protein-like II"/>
    <property type="match status" value="1"/>
</dbReference>
<gene>
    <name evidence="6" type="ORF">I633_17685</name>
</gene>
<dbReference type="GO" id="GO:0003700">
    <property type="term" value="F:DNA-binding transcription factor activity"/>
    <property type="evidence" value="ECO:0007669"/>
    <property type="project" value="InterPro"/>
</dbReference>
<dbReference type="InterPro" id="IPR036390">
    <property type="entry name" value="WH_DNA-bd_sf"/>
</dbReference>
<evidence type="ECO:0000256" key="2">
    <source>
        <dbReference type="ARBA" id="ARBA00023015"/>
    </source>
</evidence>
<evidence type="ECO:0000259" key="5">
    <source>
        <dbReference type="PROSITE" id="PS50931"/>
    </source>
</evidence>
<dbReference type="PROSITE" id="PS50931">
    <property type="entry name" value="HTH_LYSR"/>
    <property type="match status" value="1"/>
</dbReference>
<comment type="similarity">
    <text evidence="1">Belongs to the LysR transcriptional regulatory family.</text>
</comment>
<dbReference type="EMBL" id="CP004846">
    <property type="protein sequence ID" value="AGP79191.1"/>
    <property type="molecule type" value="Genomic_DNA"/>
</dbReference>
<evidence type="ECO:0000256" key="3">
    <source>
        <dbReference type="ARBA" id="ARBA00023125"/>
    </source>
</evidence>
<evidence type="ECO:0000313" key="6">
    <source>
        <dbReference type="EMBL" id="AGP79191.1"/>
    </source>
</evidence>
<dbReference type="Pfam" id="PF03466">
    <property type="entry name" value="LysR_substrate"/>
    <property type="match status" value="1"/>
</dbReference>
<dbReference type="SUPFAM" id="SSF46785">
    <property type="entry name" value="Winged helix' DNA-binding domain"/>
    <property type="match status" value="1"/>
</dbReference>
<sequence length="384" mass="42636">MINPIWLDTFITLVETGNFTRTAEQRFMTQPGVSQHIKKLEDVCNCELVIRLGKGIQLTEQGQRVYHYAKSQQAQEQDFIASLKFDAPYEGKCVVACSGAIAQRIYPALLSLQKQHSALNIHVEVAPRRTILSGIANNTLELGIVTNMPDTEDVQSEYLGEEPLGLILPRALLGSDLATSDNAKSADVGLQKADDDLQKADGSIKNVVTTLGLINHPDAMHYVQRYFNDCGEADLASINPNQLHHTGYINQLSQILLPVSEGLGFTVLPTSTLNFVSFAEKLAVYQAKNDVPSHCTAFKPHIVRFPPAMKSLKRKSPKYWGQTLTPQFVISRAARDPVLPFLLPFYVQAHPLYPRLSPRLLAIASTRLVRIYPTVRHSLAVLSR</sequence>
<dbReference type="Gene3D" id="3.40.190.10">
    <property type="entry name" value="Periplasmic binding protein-like II"/>
    <property type="match status" value="2"/>
</dbReference>